<accession>A0ABR1PXJ5</accession>
<feature type="transmembrane region" description="Helical" evidence="1">
    <location>
        <begin position="124"/>
        <end position="142"/>
    </location>
</feature>
<feature type="transmembrane region" description="Helical" evidence="1">
    <location>
        <begin position="12"/>
        <end position="37"/>
    </location>
</feature>
<evidence type="ECO:0000256" key="1">
    <source>
        <dbReference type="SAM" id="Phobius"/>
    </source>
</evidence>
<feature type="transmembrane region" description="Helical" evidence="1">
    <location>
        <begin position="93"/>
        <end position="112"/>
    </location>
</feature>
<keyword evidence="1" id="KW-0812">Transmembrane</keyword>
<gene>
    <name evidence="2" type="ORF">PG986_011564</name>
</gene>
<protein>
    <submittedName>
        <fullName evidence="2">Uncharacterized protein</fullName>
    </submittedName>
</protein>
<keyword evidence="1" id="KW-1133">Transmembrane helix</keyword>
<dbReference type="InterPro" id="IPR025363">
    <property type="entry name" value="DUF4267"/>
</dbReference>
<dbReference type="Proteomes" id="UP001391051">
    <property type="component" value="Unassembled WGS sequence"/>
</dbReference>
<name>A0ABR1PXJ5_9PEZI</name>
<organism evidence="2 3">
    <name type="scientific">Apiospora aurea</name>
    <dbReference type="NCBI Taxonomy" id="335848"/>
    <lineage>
        <taxon>Eukaryota</taxon>
        <taxon>Fungi</taxon>
        <taxon>Dikarya</taxon>
        <taxon>Ascomycota</taxon>
        <taxon>Pezizomycotina</taxon>
        <taxon>Sordariomycetes</taxon>
        <taxon>Xylariomycetidae</taxon>
        <taxon>Amphisphaeriales</taxon>
        <taxon>Apiosporaceae</taxon>
        <taxon>Apiospora</taxon>
    </lineage>
</organism>
<dbReference type="RefSeq" id="XP_066694482.1">
    <property type="nucleotide sequence ID" value="XM_066847786.1"/>
</dbReference>
<evidence type="ECO:0000313" key="3">
    <source>
        <dbReference type="Proteomes" id="UP001391051"/>
    </source>
</evidence>
<comment type="caution">
    <text evidence="2">The sequence shown here is derived from an EMBL/GenBank/DDBJ whole genome shotgun (WGS) entry which is preliminary data.</text>
</comment>
<keyword evidence="1" id="KW-0472">Membrane</keyword>
<sequence length="143" mass="15276">MTADSNAYHAPYLVLLDGACMIVGSLLIFSGVLGTFISVPKLLFIDVLEVADIYGLGTAHPETWVLMPAAAGRNLGAGIFVWTMSLLGERRSLGIFLLCWTWAGIADTKVLYDHPKGTKLGVHARNIVILTILGPLLIVSASP</sequence>
<evidence type="ECO:0000313" key="2">
    <source>
        <dbReference type="EMBL" id="KAK7942451.1"/>
    </source>
</evidence>
<dbReference type="GeneID" id="92080848"/>
<dbReference type="Pfam" id="PF14087">
    <property type="entry name" value="DUF4267"/>
    <property type="match status" value="1"/>
</dbReference>
<proteinExistence type="predicted"/>
<reference evidence="2 3" key="1">
    <citation type="submission" date="2023-01" db="EMBL/GenBank/DDBJ databases">
        <title>Analysis of 21 Apiospora genomes using comparative genomics revels a genus with tremendous synthesis potential of carbohydrate active enzymes and secondary metabolites.</title>
        <authorList>
            <person name="Sorensen T."/>
        </authorList>
    </citation>
    <scope>NUCLEOTIDE SEQUENCE [LARGE SCALE GENOMIC DNA]</scope>
    <source>
        <strain evidence="2 3">CBS 24483</strain>
    </source>
</reference>
<keyword evidence="3" id="KW-1185">Reference proteome</keyword>
<dbReference type="EMBL" id="JAQQWE010000008">
    <property type="protein sequence ID" value="KAK7942451.1"/>
    <property type="molecule type" value="Genomic_DNA"/>
</dbReference>